<feature type="compositionally biased region" description="Low complexity" evidence="1">
    <location>
        <begin position="123"/>
        <end position="135"/>
    </location>
</feature>
<accession>A0ABD5Y6Q9</accession>
<sequence length="285" mass="30213">MVTLDWSLERSDGVTLVGLVVAAERPCRVRIENRLDGPVWPPRCRGQPADGWEDSVFTGDVPAEGRLTVGYATPASPADPPAEVVATEPAPDHDGTGSDETAPARPVPTVESTPAGVVRALGDPVVPRDSVPVPDTSRSEPDGTPERRPGGDRSDGPVEDCEGAAEPTDADASPRPEPRQPDRARAADRSGEVEKLVVPSGVRAWLRDVEARLEADRNASECGRADGSQRRTAESALASARAADRQALRRVRRRADALLARTEESCRADPECERTDAGDAGTAGR</sequence>
<name>A0ABD5Y6Q9_9EURY</name>
<proteinExistence type="predicted"/>
<dbReference type="Proteomes" id="UP001596432">
    <property type="component" value="Unassembled WGS sequence"/>
</dbReference>
<reference evidence="2 3" key="1">
    <citation type="journal article" date="2019" name="Int. J. Syst. Evol. Microbiol.">
        <title>The Global Catalogue of Microorganisms (GCM) 10K type strain sequencing project: providing services to taxonomists for standard genome sequencing and annotation.</title>
        <authorList>
            <consortium name="The Broad Institute Genomics Platform"/>
            <consortium name="The Broad Institute Genome Sequencing Center for Infectious Disease"/>
            <person name="Wu L."/>
            <person name="Ma J."/>
        </authorList>
    </citation>
    <scope>NUCLEOTIDE SEQUENCE [LARGE SCALE GENOMIC DNA]</scope>
    <source>
        <strain evidence="2 3">XZYJT29</strain>
    </source>
</reference>
<evidence type="ECO:0000256" key="1">
    <source>
        <dbReference type="SAM" id="MobiDB-lite"/>
    </source>
</evidence>
<feature type="region of interest" description="Disordered" evidence="1">
    <location>
        <begin position="73"/>
        <end position="194"/>
    </location>
</feature>
<dbReference type="GeneID" id="78821317"/>
<comment type="caution">
    <text evidence="2">The sequence shown here is derived from an EMBL/GenBank/DDBJ whole genome shotgun (WGS) entry which is preliminary data.</text>
</comment>
<feature type="compositionally biased region" description="Basic and acidic residues" evidence="1">
    <location>
        <begin position="172"/>
        <end position="194"/>
    </location>
</feature>
<feature type="region of interest" description="Disordered" evidence="1">
    <location>
        <begin position="263"/>
        <end position="285"/>
    </location>
</feature>
<gene>
    <name evidence="2" type="ORF">ACFQMA_14390</name>
</gene>
<dbReference type="AlphaFoldDB" id="A0ABD5Y6Q9"/>
<dbReference type="InterPro" id="IPR057179">
    <property type="entry name" value="DUF7857"/>
</dbReference>
<protein>
    <submittedName>
        <fullName evidence="2">Uncharacterized protein</fullName>
    </submittedName>
</protein>
<dbReference type="RefSeq" id="WP_274322103.1">
    <property type="nucleotide sequence ID" value="NZ_CP118158.1"/>
</dbReference>
<dbReference type="EMBL" id="JBHTAS010000001">
    <property type="protein sequence ID" value="MFC7141010.1"/>
    <property type="molecule type" value="Genomic_DNA"/>
</dbReference>
<feature type="compositionally biased region" description="Basic and acidic residues" evidence="1">
    <location>
        <begin position="263"/>
        <end position="277"/>
    </location>
</feature>
<feature type="compositionally biased region" description="Basic and acidic residues" evidence="1">
    <location>
        <begin position="215"/>
        <end position="233"/>
    </location>
</feature>
<dbReference type="Pfam" id="PF25256">
    <property type="entry name" value="DUF7857"/>
    <property type="match status" value="1"/>
</dbReference>
<organism evidence="2 3">
    <name type="scientific">Halosimplex aquaticum</name>
    <dbReference type="NCBI Taxonomy" id="3026162"/>
    <lineage>
        <taxon>Archaea</taxon>
        <taxon>Methanobacteriati</taxon>
        <taxon>Methanobacteriota</taxon>
        <taxon>Stenosarchaea group</taxon>
        <taxon>Halobacteria</taxon>
        <taxon>Halobacteriales</taxon>
        <taxon>Haloarculaceae</taxon>
        <taxon>Halosimplex</taxon>
    </lineage>
</organism>
<evidence type="ECO:0000313" key="2">
    <source>
        <dbReference type="EMBL" id="MFC7141010.1"/>
    </source>
</evidence>
<feature type="region of interest" description="Disordered" evidence="1">
    <location>
        <begin position="215"/>
        <end position="247"/>
    </location>
</feature>
<evidence type="ECO:0000313" key="3">
    <source>
        <dbReference type="Proteomes" id="UP001596432"/>
    </source>
</evidence>
<feature type="compositionally biased region" description="Basic and acidic residues" evidence="1">
    <location>
        <begin position="137"/>
        <end position="156"/>
    </location>
</feature>
<keyword evidence="3" id="KW-1185">Reference proteome</keyword>